<organism evidence="2 3">
    <name type="scientific">Stakelama flava</name>
    <dbReference type="NCBI Taxonomy" id="2860338"/>
    <lineage>
        <taxon>Bacteria</taxon>
        <taxon>Pseudomonadati</taxon>
        <taxon>Pseudomonadota</taxon>
        <taxon>Alphaproteobacteria</taxon>
        <taxon>Sphingomonadales</taxon>
        <taxon>Sphingomonadaceae</taxon>
        <taxon>Stakelama</taxon>
    </lineage>
</organism>
<keyword evidence="1" id="KW-1133">Transmembrane helix</keyword>
<keyword evidence="1" id="KW-0472">Membrane</keyword>
<evidence type="ECO:0000256" key="1">
    <source>
        <dbReference type="SAM" id="Phobius"/>
    </source>
</evidence>
<dbReference type="Proteomes" id="UP001197214">
    <property type="component" value="Unassembled WGS sequence"/>
</dbReference>
<feature type="transmembrane region" description="Helical" evidence="1">
    <location>
        <begin position="68"/>
        <end position="90"/>
    </location>
</feature>
<reference evidence="2 3" key="1">
    <citation type="submission" date="2021-07" db="EMBL/GenBank/DDBJ databases">
        <title>Stakelama flava sp. nov., a novel endophytic bacterium isolated from branch of Kandelia candel.</title>
        <authorList>
            <person name="Tuo L."/>
        </authorList>
    </citation>
    <scope>NUCLEOTIDE SEQUENCE [LARGE SCALE GENOMIC DNA]</scope>
    <source>
        <strain evidence="2 3">CBK3Z-3</strain>
    </source>
</reference>
<evidence type="ECO:0000313" key="3">
    <source>
        <dbReference type="Proteomes" id="UP001197214"/>
    </source>
</evidence>
<protein>
    <submittedName>
        <fullName evidence="2">DUF2938 domain-containing protein</fullName>
    </submittedName>
</protein>
<proteinExistence type="predicted"/>
<feature type="transmembrane region" description="Helical" evidence="1">
    <location>
        <begin position="138"/>
        <end position="160"/>
    </location>
</feature>
<name>A0ABS6XNJ9_9SPHN</name>
<accession>A0ABS6XNJ9</accession>
<dbReference type="RefSeq" id="WP_219238916.1">
    <property type="nucleotide sequence ID" value="NZ_JAHWZX010000013.1"/>
</dbReference>
<keyword evidence="3" id="KW-1185">Reference proteome</keyword>
<comment type="caution">
    <text evidence="2">The sequence shown here is derived from an EMBL/GenBank/DDBJ whole genome shotgun (WGS) entry which is preliminary data.</text>
</comment>
<dbReference type="InterPro" id="IPR021329">
    <property type="entry name" value="DUF2938"/>
</dbReference>
<gene>
    <name evidence="2" type="ORF">KY084_13050</name>
</gene>
<keyword evidence="1" id="KW-0812">Transmembrane</keyword>
<dbReference type="Pfam" id="PF11158">
    <property type="entry name" value="DUF2938"/>
    <property type="match status" value="1"/>
</dbReference>
<sequence length="161" mass="16553">MSALILFSLVVGVGATAILDGFAKLSEYAFGITATNWAKVGQLLRRWSAGRFGAIVGDVPAPSPADGVVGWIFHYLVGILYAAALPIFWGMGFVHDPTPGPVVLIGFGASTLAGTMILMPAMGAGFAGSRLPNRAARLGYLVVAHALFATAQYALACAIAG</sequence>
<evidence type="ECO:0000313" key="2">
    <source>
        <dbReference type="EMBL" id="MBW4331795.1"/>
    </source>
</evidence>
<dbReference type="EMBL" id="JAHWZX010000013">
    <property type="protein sequence ID" value="MBW4331795.1"/>
    <property type="molecule type" value="Genomic_DNA"/>
</dbReference>
<feature type="transmembrane region" description="Helical" evidence="1">
    <location>
        <begin position="102"/>
        <end position="126"/>
    </location>
</feature>